<organism evidence="2 3">
    <name type="scientific">Tuber borchii</name>
    <name type="common">White truffle</name>
    <dbReference type="NCBI Taxonomy" id="42251"/>
    <lineage>
        <taxon>Eukaryota</taxon>
        <taxon>Fungi</taxon>
        <taxon>Dikarya</taxon>
        <taxon>Ascomycota</taxon>
        <taxon>Pezizomycotina</taxon>
        <taxon>Pezizomycetes</taxon>
        <taxon>Pezizales</taxon>
        <taxon>Tuberaceae</taxon>
        <taxon>Tuber</taxon>
    </lineage>
</organism>
<dbReference type="Proteomes" id="UP000244722">
    <property type="component" value="Unassembled WGS sequence"/>
</dbReference>
<proteinExistence type="predicted"/>
<feature type="non-terminal residue" evidence="2">
    <location>
        <position position="87"/>
    </location>
</feature>
<sequence length="87" mass="9710">MFSETQIVTAILFRLIIPAARPHPDPVTPPTVALVKGKLKTRPSLHNWWPCFEPSLVFIFLGPDSEVSMSDRLSIGHFITTPQEVSV</sequence>
<protein>
    <submittedName>
        <fullName evidence="2">Uncharacterized protein</fullName>
    </submittedName>
</protein>
<gene>
    <name evidence="2" type="ORF">B9Z19DRAFT_1087727</name>
</gene>
<keyword evidence="1" id="KW-0732">Signal</keyword>
<dbReference type="EMBL" id="NESQ01000178">
    <property type="protein sequence ID" value="PUU76705.1"/>
    <property type="molecule type" value="Genomic_DNA"/>
</dbReference>
<evidence type="ECO:0000256" key="1">
    <source>
        <dbReference type="SAM" id="SignalP"/>
    </source>
</evidence>
<feature type="signal peptide" evidence="1">
    <location>
        <begin position="1"/>
        <end position="22"/>
    </location>
</feature>
<dbReference type="AlphaFoldDB" id="A0A2T6ZMJ4"/>
<name>A0A2T6ZMJ4_TUBBO</name>
<evidence type="ECO:0000313" key="2">
    <source>
        <dbReference type="EMBL" id="PUU76705.1"/>
    </source>
</evidence>
<keyword evidence="3" id="KW-1185">Reference proteome</keyword>
<reference evidence="2 3" key="1">
    <citation type="submission" date="2017-04" db="EMBL/GenBank/DDBJ databases">
        <title>Draft genome sequence of Tuber borchii Vittad., a whitish edible truffle.</title>
        <authorList>
            <consortium name="DOE Joint Genome Institute"/>
            <person name="Murat C."/>
            <person name="Kuo A."/>
            <person name="Barry K.W."/>
            <person name="Clum A."/>
            <person name="Dockter R.B."/>
            <person name="Fauchery L."/>
            <person name="Iotti M."/>
            <person name="Kohler A."/>
            <person name="Labutti K."/>
            <person name="Lindquist E.A."/>
            <person name="Lipzen A."/>
            <person name="Ohm R.A."/>
            <person name="Wang M."/>
            <person name="Grigoriev I.V."/>
            <person name="Zambonelli A."/>
            <person name="Martin F.M."/>
        </authorList>
    </citation>
    <scope>NUCLEOTIDE SEQUENCE [LARGE SCALE GENOMIC DNA]</scope>
    <source>
        <strain evidence="2 3">Tbo3840</strain>
    </source>
</reference>
<evidence type="ECO:0000313" key="3">
    <source>
        <dbReference type="Proteomes" id="UP000244722"/>
    </source>
</evidence>
<comment type="caution">
    <text evidence="2">The sequence shown here is derived from an EMBL/GenBank/DDBJ whole genome shotgun (WGS) entry which is preliminary data.</text>
</comment>
<feature type="chain" id="PRO_5015679824" evidence="1">
    <location>
        <begin position="23"/>
        <end position="87"/>
    </location>
</feature>
<accession>A0A2T6ZMJ4</accession>